<evidence type="ECO:0000313" key="4">
    <source>
        <dbReference type="Proteomes" id="UP001385809"/>
    </source>
</evidence>
<reference evidence="3 4" key="1">
    <citation type="submission" date="2024-03" db="EMBL/GenBank/DDBJ databases">
        <title>Actinomycetospora sp. OC33-EN08, a novel actinomycete isolated from wild orchid (Aerides multiflora).</title>
        <authorList>
            <person name="Suriyachadkun C."/>
        </authorList>
    </citation>
    <scope>NUCLEOTIDE SEQUENCE [LARGE SCALE GENOMIC DNA]</scope>
    <source>
        <strain evidence="3 4">OC33-EN08</strain>
    </source>
</reference>
<dbReference type="Proteomes" id="UP001385809">
    <property type="component" value="Unassembled WGS sequence"/>
</dbReference>
<feature type="region of interest" description="Disordered" evidence="1">
    <location>
        <begin position="186"/>
        <end position="222"/>
    </location>
</feature>
<organism evidence="3 4">
    <name type="scientific">Actinomycetospora aurantiaca</name>
    <dbReference type="NCBI Taxonomy" id="3129233"/>
    <lineage>
        <taxon>Bacteria</taxon>
        <taxon>Bacillati</taxon>
        <taxon>Actinomycetota</taxon>
        <taxon>Actinomycetes</taxon>
        <taxon>Pseudonocardiales</taxon>
        <taxon>Pseudonocardiaceae</taxon>
        <taxon>Actinomycetospora</taxon>
    </lineage>
</organism>
<evidence type="ECO:0000259" key="2">
    <source>
        <dbReference type="Pfam" id="PF18733"/>
    </source>
</evidence>
<dbReference type="EMBL" id="JBBEGN010000001">
    <property type="protein sequence ID" value="MEJ2866125.1"/>
    <property type="molecule type" value="Genomic_DNA"/>
</dbReference>
<sequence>MVELAGQHVAERYLNMPLQGVDYHVHEGKSDDSYVRWISENRLPLTAALEGMGSDSDKWDDAHLTSVTSEPGQLRPPDVFSMVNVLKGEYLVARRLAFDSLSALASGDNVGDSGTYVDTVDDAIYGHSAQALVLAHRSALDLLDKIAVAVNHYLLVGDDPAKVSFKGFWAKRGSDRMRKELVSKCPESRAPSLRSRSSRWTSRRTVFTRERRPLGTRGPIGS</sequence>
<keyword evidence="4" id="KW-1185">Reference proteome</keyword>
<feature type="domain" description="LA2681-like HEPN" evidence="2">
    <location>
        <begin position="76"/>
        <end position="188"/>
    </location>
</feature>
<evidence type="ECO:0000256" key="1">
    <source>
        <dbReference type="SAM" id="MobiDB-lite"/>
    </source>
</evidence>
<gene>
    <name evidence="3" type="ORF">WCD74_00015</name>
</gene>
<dbReference type="Pfam" id="PF18733">
    <property type="entry name" value="HEPN_LA2681"/>
    <property type="match status" value="1"/>
</dbReference>
<dbReference type="InterPro" id="IPR040826">
    <property type="entry name" value="HEPN_LA2681"/>
</dbReference>
<name>A0ABU8MFK0_9PSEU</name>
<comment type="caution">
    <text evidence="3">The sequence shown here is derived from an EMBL/GenBank/DDBJ whole genome shotgun (WGS) entry which is preliminary data.</text>
</comment>
<accession>A0ABU8MFK0</accession>
<feature type="compositionally biased region" description="Low complexity" evidence="1">
    <location>
        <begin position="188"/>
        <end position="205"/>
    </location>
</feature>
<protein>
    <submittedName>
        <fullName evidence="3">LA2681 family HEPN domain-containing protein</fullName>
    </submittedName>
</protein>
<proteinExistence type="predicted"/>
<dbReference type="RefSeq" id="WP_337692752.1">
    <property type="nucleotide sequence ID" value="NZ_JBBEGN010000001.1"/>
</dbReference>
<evidence type="ECO:0000313" key="3">
    <source>
        <dbReference type="EMBL" id="MEJ2866125.1"/>
    </source>
</evidence>